<feature type="compositionally biased region" description="Basic residues" evidence="1">
    <location>
        <begin position="365"/>
        <end position="378"/>
    </location>
</feature>
<dbReference type="GO" id="GO:0005667">
    <property type="term" value="C:transcription regulator complex"/>
    <property type="evidence" value="ECO:0007669"/>
    <property type="project" value="TreeGrafter"/>
</dbReference>
<dbReference type="GO" id="GO:0005634">
    <property type="term" value="C:nucleus"/>
    <property type="evidence" value="ECO:0007669"/>
    <property type="project" value="TreeGrafter"/>
</dbReference>
<comment type="caution">
    <text evidence="3">The sequence shown here is derived from an EMBL/GenBank/DDBJ whole genome shotgun (WGS) entry which is preliminary data.</text>
</comment>
<dbReference type="OrthoDB" id="8062432at2759"/>
<sequence>MNDEKLIILVSKYECLFDITKPSYSDRIMKDNAWEEISKCLGISVTQCQDRWKKLRDNFRKAYYNRKGKSGDGATTSKLIKFEKELSFIIPFFRNRNQISNVTLSSDDSEPGTPIPPPSTSSKRSDHSEVESLASTSGSKKRPRLSKDVATVFEEYLEEKRNTTPRDKALRNFFLSMSDTVETFPKEVQARIKRRVFNIVNEAELSLFKDKITMQREKLIEEVRKYPYLYDLSDAKYSNSIKKDEAWKQISITLKQSESECKKTWLNLRESHRRAMKKRKTKSGQAAPTTKKWTFEDEMSFLVPHYKERNTISSVDYDDYSDVSLGNDDSQNSINIIQSPENSQPETSALSPRPKSSASSVTSKTSKKKLKAIQRHKL</sequence>
<dbReference type="AlphaFoldDB" id="A0A8S3XLB0"/>
<name>A0A8S3XLB0_PARAO</name>
<evidence type="ECO:0000313" key="3">
    <source>
        <dbReference type="EMBL" id="CAG5026233.1"/>
    </source>
</evidence>
<feature type="compositionally biased region" description="Polar residues" evidence="1">
    <location>
        <begin position="328"/>
        <end position="347"/>
    </location>
</feature>
<dbReference type="PROSITE" id="PS51029">
    <property type="entry name" value="MADF"/>
    <property type="match status" value="2"/>
</dbReference>
<dbReference type="Pfam" id="PF10545">
    <property type="entry name" value="MADF_DNA_bdg"/>
    <property type="match status" value="2"/>
</dbReference>
<proteinExistence type="predicted"/>
<evidence type="ECO:0000259" key="2">
    <source>
        <dbReference type="PROSITE" id="PS51029"/>
    </source>
</evidence>
<feature type="domain" description="MADF" evidence="2">
    <location>
        <begin position="218"/>
        <end position="307"/>
    </location>
</feature>
<dbReference type="SMART" id="SM00595">
    <property type="entry name" value="MADF"/>
    <property type="match status" value="2"/>
</dbReference>
<dbReference type="PANTHER" id="PTHR12243">
    <property type="entry name" value="MADF DOMAIN TRANSCRIPTION FACTOR"/>
    <property type="match status" value="1"/>
</dbReference>
<evidence type="ECO:0000256" key="1">
    <source>
        <dbReference type="SAM" id="MobiDB-lite"/>
    </source>
</evidence>
<dbReference type="Proteomes" id="UP000691718">
    <property type="component" value="Unassembled WGS sequence"/>
</dbReference>
<organism evidence="3 4">
    <name type="scientific">Parnassius apollo</name>
    <name type="common">Apollo butterfly</name>
    <name type="synonym">Papilio apollo</name>
    <dbReference type="NCBI Taxonomy" id="110799"/>
    <lineage>
        <taxon>Eukaryota</taxon>
        <taxon>Metazoa</taxon>
        <taxon>Ecdysozoa</taxon>
        <taxon>Arthropoda</taxon>
        <taxon>Hexapoda</taxon>
        <taxon>Insecta</taxon>
        <taxon>Pterygota</taxon>
        <taxon>Neoptera</taxon>
        <taxon>Endopterygota</taxon>
        <taxon>Lepidoptera</taxon>
        <taxon>Glossata</taxon>
        <taxon>Ditrysia</taxon>
        <taxon>Papilionoidea</taxon>
        <taxon>Papilionidae</taxon>
        <taxon>Parnassiinae</taxon>
        <taxon>Parnassini</taxon>
        <taxon>Parnassius</taxon>
        <taxon>Parnassius</taxon>
    </lineage>
</organism>
<dbReference type="EMBL" id="CAJQZP010001176">
    <property type="protein sequence ID" value="CAG5026233.1"/>
    <property type="molecule type" value="Genomic_DNA"/>
</dbReference>
<feature type="region of interest" description="Disordered" evidence="1">
    <location>
        <begin position="103"/>
        <end position="146"/>
    </location>
</feature>
<accession>A0A8S3XLB0</accession>
<dbReference type="InterPro" id="IPR006578">
    <property type="entry name" value="MADF-dom"/>
</dbReference>
<feature type="domain" description="MADF" evidence="2">
    <location>
        <begin position="5"/>
        <end position="94"/>
    </location>
</feature>
<evidence type="ECO:0000313" key="4">
    <source>
        <dbReference type="Proteomes" id="UP000691718"/>
    </source>
</evidence>
<dbReference type="GO" id="GO:0006357">
    <property type="term" value="P:regulation of transcription by RNA polymerase II"/>
    <property type="evidence" value="ECO:0007669"/>
    <property type="project" value="TreeGrafter"/>
</dbReference>
<feature type="compositionally biased region" description="Low complexity" evidence="1">
    <location>
        <begin position="348"/>
        <end position="364"/>
    </location>
</feature>
<reference evidence="3" key="1">
    <citation type="submission" date="2021-04" db="EMBL/GenBank/DDBJ databases">
        <authorList>
            <person name="Tunstrom K."/>
        </authorList>
    </citation>
    <scope>NUCLEOTIDE SEQUENCE</scope>
</reference>
<keyword evidence="4" id="KW-1185">Reference proteome</keyword>
<feature type="region of interest" description="Disordered" evidence="1">
    <location>
        <begin position="328"/>
        <end position="378"/>
    </location>
</feature>
<protein>
    <submittedName>
        <fullName evidence="3">(apollo) hypothetical protein</fullName>
    </submittedName>
</protein>
<dbReference type="InterPro" id="IPR039353">
    <property type="entry name" value="TF_Adf1"/>
</dbReference>
<dbReference type="PANTHER" id="PTHR12243:SF67">
    <property type="entry name" value="COREPRESSOR OF PANGOLIN, ISOFORM A-RELATED"/>
    <property type="match status" value="1"/>
</dbReference>
<gene>
    <name evidence="3" type="ORF">PAPOLLO_LOCUS18563</name>
</gene>